<evidence type="ECO:0000313" key="5">
    <source>
        <dbReference type="Proteomes" id="UP000232188"/>
    </source>
</evidence>
<accession>A0A2M9YIB1</accession>
<feature type="region of interest" description="Disordered" evidence="1">
    <location>
        <begin position="1"/>
        <end position="20"/>
    </location>
</feature>
<feature type="compositionally biased region" description="Basic and acidic residues" evidence="1">
    <location>
        <begin position="1"/>
        <end position="12"/>
    </location>
</feature>
<dbReference type="Proteomes" id="UP000232188">
    <property type="component" value="Unassembled WGS sequence"/>
</dbReference>
<dbReference type="Proteomes" id="UP000232149">
    <property type="component" value="Unassembled WGS sequence"/>
</dbReference>
<protein>
    <submittedName>
        <fullName evidence="2">Uncharacterized protein</fullName>
    </submittedName>
</protein>
<keyword evidence="4" id="KW-1185">Reference proteome</keyword>
<reference evidence="4 5" key="1">
    <citation type="submission" date="2017-07" db="EMBL/GenBank/DDBJ databases">
        <title>Leptospira spp. isolated from tropical soils.</title>
        <authorList>
            <person name="Thibeaux R."/>
            <person name="Iraola G."/>
            <person name="Ferres I."/>
            <person name="Bierque E."/>
            <person name="Girault D."/>
            <person name="Soupe-Gilbert M.-E."/>
            <person name="Picardeau M."/>
            <person name="Goarant C."/>
        </authorList>
    </citation>
    <scope>NUCLEOTIDE SEQUENCE [LARGE SCALE GENOMIC DNA]</scope>
    <source>
        <strain evidence="2 5">FH2-B-C1</strain>
        <strain evidence="3 4">FH2-B-D1</strain>
    </source>
</reference>
<name>A0A2M9YIB1_9LEPT</name>
<proteinExistence type="predicted"/>
<sequence>MEEQDSKKEKGSAFESAVSKQKLGKNELIKACIKIANMKKPMAEITRILKPLGIPYYTVYHVFIGKSNRPEVLDIFTKLGIPHDRKPIRALPKKHRNDE</sequence>
<evidence type="ECO:0000313" key="3">
    <source>
        <dbReference type="EMBL" id="PJZ59741.1"/>
    </source>
</evidence>
<dbReference type="AlphaFoldDB" id="A0A2M9YIB1"/>
<dbReference type="EMBL" id="NPDV01000032">
    <property type="protein sequence ID" value="PJZ51236.1"/>
    <property type="molecule type" value="Genomic_DNA"/>
</dbReference>
<organism evidence="2 5">
    <name type="scientific">Leptospira adleri</name>
    <dbReference type="NCBI Taxonomy" id="2023186"/>
    <lineage>
        <taxon>Bacteria</taxon>
        <taxon>Pseudomonadati</taxon>
        <taxon>Spirochaetota</taxon>
        <taxon>Spirochaetia</taxon>
        <taxon>Leptospirales</taxon>
        <taxon>Leptospiraceae</taxon>
        <taxon>Leptospira</taxon>
    </lineage>
</organism>
<evidence type="ECO:0000313" key="2">
    <source>
        <dbReference type="EMBL" id="PJZ51236.1"/>
    </source>
</evidence>
<dbReference type="RefSeq" id="WP_100787745.1">
    <property type="nucleotide sequence ID" value="NZ_NPDU01000101.1"/>
</dbReference>
<evidence type="ECO:0000313" key="4">
    <source>
        <dbReference type="Proteomes" id="UP000232149"/>
    </source>
</evidence>
<comment type="caution">
    <text evidence="2">The sequence shown here is derived from an EMBL/GenBank/DDBJ whole genome shotgun (WGS) entry which is preliminary data.</text>
</comment>
<dbReference type="EMBL" id="NPDU01000101">
    <property type="protein sequence ID" value="PJZ59741.1"/>
    <property type="molecule type" value="Genomic_DNA"/>
</dbReference>
<evidence type="ECO:0000256" key="1">
    <source>
        <dbReference type="SAM" id="MobiDB-lite"/>
    </source>
</evidence>
<gene>
    <name evidence="3" type="ORF">CH376_22190</name>
    <name evidence="2" type="ORF">CH380_21080</name>
</gene>